<organism evidence="18 19">
    <name type="scientific">Candidatus Entotheonella gemina</name>
    <dbReference type="NCBI Taxonomy" id="1429439"/>
    <lineage>
        <taxon>Bacteria</taxon>
        <taxon>Pseudomonadati</taxon>
        <taxon>Nitrospinota/Tectimicrobiota group</taxon>
        <taxon>Candidatus Tectimicrobiota</taxon>
        <taxon>Candidatus Entotheonellia</taxon>
        <taxon>Candidatus Entotheonellales</taxon>
        <taxon>Candidatus Entotheonellaceae</taxon>
        <taxon>Candidatus Entotheonella</taxon>
    </lineage>
</organism>
<evidence type="ECO:0000259" key="16">
    <source>
        <dbReference type="PROSITE" id="PS50110"/>
    </source>
</evidence>
<dbReference type="Gene3D" id="1.10.287.130">
    <property type="match status" value="1"/>
</dbReference>
<evidence type="ECO:0000256" key="12">
    <source>
        <dbReference type="PROSITE-ProRule" id="PRU00169"/>
    </source>
</evidence>
<keyword evidence="5" id="KW-0808">Transferase</keyword>
<evidence type="ECO:0000259" key="17">
    <source>
        <dbReference type="PROSITE" id="PS50885"/>
    </source>
</evidence>
<evidence type="ECO:0000256" key="5">
    <source>
        <dbReference type="ARBA" id="ARBA00022679"/>
    </source>
</evidence>
<dbReference type="FunFam" id="1.10.287.130:FF:000002">
    <property type="entry name" value="Two-component osmosensing histidine kinase"/>
    <property type="match status" value="1"/>
</dbReference>
<evidence type="ECO:0000256" key="2">
    <source>
        <dbReference type="ARBA" id="ARBA00004370"/>
    </source>
</evidence>
<feature type="domain" description="Histidine kinase" evidence="15">
    <location>
        <begin position="478"/>
        <end position="699"/>
    </location>
</feature>
<evidence type="ECO:0000256" key="11">
    <source>
        <dbReference type="ARBA" id="ARBA00068150"/>
    </source>
</evidence>
<proteinExistence type="predicted"/>
<dbReference type="SUPFAM" id="SSF52172">
    <property type="entry name" value="CheY-like"/>
    <property type="match status" value="1"/>
</dbReference>
<dbReference type="HOGENOM" id="CLU_000445_114_21_7"/>
<dbReference type="AlphaFoldDB" id="W4LJ00"/>
<dbReference type="PANTHER" id="PTHR45339:SF1">
    <property type="entry name" value="HYBRID SIGNAL TRANSDUCTION HISTIDINE KINASE J"/>
    <property type="match status" value="1"/>
</dbReference>
<dbReference type="Pfam" id="PF00512">
    <property type="entry name" value="HisKA"/>
    <property type="match status" value="1"/>
</dbReference>
<dbReference type="Pfam" id="PF02518">
    <property type="entry name" value="HATPase_c"/>
    <property type="match status" value="1"/>
</dbReference>
<dbReference type="SMART" id="SM00304">
    <property type="entry name" value="HAMP"/>
    <property type="match status" value="1"/>
</dbReference>
<name>W4LJ00_9BACT</name>
<dbReference type="Gene3D" id="3.30.565.10">
    <property type="entry name" value="Histidine kinase-like ATPase, C-terminal domain"/>
    <property type="match status" value="1"/>
</dbReference>
<dbReference type="CDD" id="cd00082">
    <property type="entry name" value="HisKA"/>
    <property type="match status" value="1"/>
</dbReference>
<dbReference type="Pfam" id="PF00072">
    <property type="entry name" value="Response_reg"/>
    <property type="match status" value="1"/>
</dbReference>
<dbReference type="InterPro" id="IPR011006">
    <property type="entry name" value="CheY-like_superfamily"/>
</dbReference>
<dbReference type="SMART" id="SM00448">
    <property type="entry name" value="REC"/>
    <property type="match status" value="1"/>
</dbReference>
<dbReference type="SUPFAM" id="SSF47384">
    <property type="entry name" value="Homodimeric domain of signal transducing histidine kinase"/>
    <property type="match status" value="1"/>
</dbReference>
<evidence type="ECO:0000256" key="14">
    <source>
        <dbReference type="SAM" id="Phobius"/>
    </source>
</evidence>
<dbReference type="GO" id="GO:0005524">
    <property type="term" value="F:ATP binding"/>
    <property type="evidence" value="ECO:0007669"/>
    <property type="project" value="UniProtKB-KW"/>
</dbReference>
<dbReference type="InterPro" id="IPR036097">
    <property type="entry name" value="HisK_dim/P_sf"/>
</dbReference>
<dbReference type="SUPFAM" id="SSF55874">
    <property type="entry name" value="ATPase domain of HSP90 chaperone/DNA topoisomerase II/histidine kinase"/>
    <property type="match status" value="1"/>
</dbReference>
<feature type="transmembrane region" description="Helical" evidence="14">
    <location>
        <begin position="323"/>
        <end position="342"/>
    </location>
</feature>
<feature type="modified residue" description="4-aspartylphosphate" evidence="12">
    <location>
        <position position="781"/>
    </location>
</feature>
<keyword evidence="4 12" id="KW-0597">Phosphoprotein</keyword>
<dbReference type="InterPro" id="IPR003661">
    <property type="entry name" value="HisK_dim/P_dom"/>
</dbReference>
<feature type="domain" description="HAMP" evidence="17">
    <location>
        <begin position="344"/>
        <end position="396"/>
    </location>
</feature>
<sequence>MDASKKKGISIFLRMLIVFMAVNIATSGFLIAVAYVFSLRSLEKRTKENIAQQIAVIRDNFERQYGANLKRTIRALTASSILDDYLMASASEQLILKKRIERLFLRTMHDFGSYQSISFVNADGDIAIHVADKMRHRLGVNLKNPEKITQLRTPFLRTAQMLFQRLESIPLLLSLGYMEWFMPPRDEQIAGPFIDEHGRVASLAALSKLDLDTGTFGGVVMIRQNLDAFFTYLRGVKFFDENPIWVFDANGQVLQQPGNAETTFAPGAYLPETFQGNIQLLDTPEGLVALQDFAILPGTAFIRLAVSVPSSLLRKEIAPAVQFFSFVLVASLIMVLAVAFWVSKYLSKPIVELAAAATRLAKGDLSTVVNVRTTGEVQTLVNSFNQMTADLYKSTVAREASFQSLVGEVAERVRVEEELRQAKDELEIRVEERTVDLKAANANLQLEIAERKQIEIALHEAKERAEAGTRAKGEFLATMSHEIRTPMNGILGTAGLLLDTSLTDEQREYGEIIHRSGSALLSIINDILDFSKIEAGKLELEQLRFDMPTAVGDILELLGEPARDKGLELTSWISPAVPNWVAGDPGRLRQILTNLVGNAIKFTEAGGVAVKIHLETETDREVAVRFEVLDTGIGIAPEAQERLFQKFSQVDSSTTRKYGGTGLGLAICKQLAEMMGGGIGVQSTLGQGSTFWFRVRLTKCSPPSAHGSDELRLIQPTQVPPATPAQGQTEIRILIAEDNVVNQKVAVRMLEKLGYRVDVAANGREVLEALDRAPYDLILMDCQMPEMDGYEATAEIRDREVHSGRHIPIVAMTANAMQGDSEQCLAAGMDDYTSKPIQRDILAALVQKWTDPTATPP</sequence>
<accession>W4LJ00</accession>
<dbReference type="InterPro" id="IPR005467">
    <property type="entry name" value="His_kinase_dom"/>
</dbReference>
<evidence type="ECO:0000256" key="8">
    <source>
        <dbReference type="ARBA" id="ARBA00022840"/>
    </source>
</evidence>
<dbReference type="InterPro" id="IPR001789">
    <property type="entry name" value="Sig_transdc_resp-reg_receiver"/>
</dbReference>
<evidence type="ECO:0000256" key="1">
    <source>
        <dbReference type="ARBA" id="ARBA00000085"/>
    </source>
</evidence>
<dbReference type="InterPro" id="IPR003594">
    <property type="entry name" value="HATPase_dom"/>
</dbReference>
<dbReference type="Proteomes" id="UP000019140">
    <property type="component" value="Unassembled WGS sequence"/>
</dbReference>
<feature type="domain" description="Response regulatory" evidence="16">
    <location>
        <begin position="732"/>
        <end position="850"/>
    </location>
</feature>
<evidence type="ECO:0000256" key="10">
    <source>
        <dbReference type="ARBA" id="ARBA00064003"/>
    </source>
</evidence>
<keyword evidence="19" id="KW-1185">Reference proteome</keyword>
<dbReference type="PATRIC" id="fig|1429439.4.peg.7286"/>
<dbReference type="PROSITE" id="PS50109">
    <property type="entry name" value="HIS_KIN"/>
    <property type="match status" value="1"/>
</dbReference>
<dbReference type="GO" id="GO:0016020">
    <property type="term" value="C:membrane"/>
    <property type="evidence" value="ECO:0007669"/>
    <property type="project" value="UniProtKB-SubCell"/>
</dbReference>
<gene>
    <name evidence="18" type="ORF">ETSY2_43575</name>
</gene>
<dbReference type="EMBL" id="AZHX01001992">
    <property type="protein sequence ID" value="ETW97957.1"/>
    <property type="molecule type" value="Genomic_DNA"/>
</dbReference>
<dbReference type="PANTHER" id="PTHR45339">
    <property type="entry name" value="HYBRID SIGNAL TRANSDUCTION HISTIDINE KINASE J"/>
    <property type="match status" value="1"/>
</dbReference>
<dbReference type="CDD" id="cd17546">
    <property type="entry name" value="REC_hyHK_CKI1_RcsC-like"/>
    <property type="match status" value="1"/>
</dbReference>
<dbReference type="FunFam" id="3.30.565.10:FF:000010">
    <property type="entry name" value="Sensor histidine kinase RcsC"/>
    <property type="match status" value="1"/>
</dbReference>
<keyword evidence="6" id="KW-0547">Nucleotide-binding</keyword>
<evidence type="ECO:0000256" key="7">
    <source>
        <dbReference type="ARBA" id="ARBA00022777"/>
    </source>
</evidence>
<keyword evidence="8" id="KW-0067">ATP-binding</keyword>
<comment type="subunit">
    <text evidence="10">At low DSF concentrations, interacts with RpfF.</text>
</comment>
<evidence type="ECO:0000256" key="4">
    <source>
        <dbReference type="ARBA" id="ARBA00022553"/>
    </source>
</evidence>
<dbReference type="InterPro" id="IPR004358">
    <property type="entry name" value="Sig_transdc_His_kin-like_C"/>
</dbReference>
<comment type="catalytic activity">
    <reaction evidence="1">
        <text>ATP + protein L-histidine = ADP + protein N-phospho-L-histidine.</text>
        <dbReference type="EC" id="2.7.13.3"/>
    </reaction>
</comment>
<comment type="caution">
    <text evidence="18">The sequence shown here is derived from an EMBL/GenBank/DDBJ whole genome shotgun (WGS) entry which is preliminary data.</text>
</comment>
<dbReference type="PROSITE" id="PS50885">
    <property type="entry name" value="HAMP"/>
    <property type="match status" value="1"/>
</dbReference>
<dbReference type="InterPro" id="IPR036890">
    <property type="entry name" value="HATPase_C_sf"/>
</dbReference>
<evidence type="ECO:0000313" key="18">
    <source>
        <dbReference type="EMBL" id="ETW97957.1"/>
    </source>
</evidence>
<keyword evidence="9" id="KW-0902">Two-component regulatory system</keyword>
<dbReference type="Gene3D" id="6.10.340.10">
    <property type="match status" value="1"/>
</dbReference>
<keyword evidence="13" id="KW-0175">Coiled coil</keyword>
<protein>
    <recommendedName>
        <fullName evidence="11">Sensory/regulatory protein RpfC</fullName>
        <ecNumber evidence="3">2.7.13.3</ecNumber>
    </recommendedName>
</protein>
<evidence type="ECO:0000313" key="19">
    <source>
        <dbReference type="Proteomes" id="UP000019140"/>
    </source>
</evidence>
<evidence type="ECO:0000256" key="9">
    <source>
        <dbReference type="ARBA" id="ARBA00023012"/>
    </source>
</evidence>
<feature type="transmembrane region" description="Helical" evidence="14">
    <location>
        <begin position="12"/>
        <end position="37"/>
    </location>
</feature>
<evidence type="ECO:0000256" key="6">
    <source>
        <dbReference type="ARBA" id="ARBA00022741"/>
    </source>
</evidence>
<dbReference type="CDD" id="cd06225">
    <property type="entry name" value="HAMP"/>
    <property type="match status" value="1"/>
</dbReference>
<dbReference type="Gene3D" id="3.40.50.2300">
    <property type="match status" value="1"/>
</dbReference>
<evidence type="ECO:0000256" key="3">
    <source>
        <dbReference type="ARBA" id="ARBA00012438"/>
    </source>
</evidence>
<dbReference type="EC" id="2.7.13.3" evidence="3"/>
<keyword evidence="14" id="KW-1133">Transmembrane helix</keyword>
<dbReference type="SMART" id="SM00388">
    <property type="entry name" value="HisKA"/>
    <property type="match status" value="1"/>
</dbReference>
<evidence type="ECO:0000259" key="15">
    <source>
        <dbReference type="PROSITE" id="PS50109"/>
    </source>
</evidence>
<dbReference type="CDD" id="cd16922">
    <property type="entry name" value="HATPase_EvgS-ArcB-TorS-like"/>
    <property type="match status" value="1"/>
</dbReference>
<comment type="subcellular location">
    <subcellularLocation>
        <location evidence="2">Membrane</location>
    </subcellularLocation>
</comment>
<dbReference type="Pfam" id="PF00672">
    <property type="entry name" value="HAMP"/>
    <property type="match status" value="1"/>
</dbReference>
<dbReference type="SUPFAM" id="SSF158472">
    <property type="entry name" value="HAMP domain-like"/>
    <property type="match status" value="1"/>
</dbReference>
<reference evidence="18 19" key="1">
    <citation type="journal article" date="2014" name="Nature">
        <title>An environmental bacterial taxon with a large and distinct metabolic repertoire.</title>
        <authorList>
            <person name="Wilson M.C."/>
            <person name="Mori T."/>
            <person name="Ruckert C."/>
            <person name="Uria A.R."/>
            <person name="Helf M.J."/>
            <person name="Takada K."/>
            <person name="Gernert C."/>
            <person name="Steffens U.A."/>
            <person name="Heycke N."/>
            <person name="Schmitt S."/>
            <person name="Rinke C."/>
            <person name="Helfrich E.J."/>
            <person name="Brachmann A.O."/>
            <person name="Gurgui C."/>
            <person name="Wakimoto T."/>
            <person name="Kracht M."/>
            <person name="Crusemann M."/>
            <person name="Hentschel U."/>
            <person name="Abe I."/>
            <person name="Matsunaga S."/>
            <person name="Kalinowski J."/>
            <person name="Takeyama H."/>
            <person name="Piel J."/>
        </authorList>
    </citation>
    <scope>NUCLEOTIDE SEQUENCE [LARGE SCALE GENOMIC DNA]</scope>
    <source>
        <strain evidence="19">TSY2</strain>
    </source>
</reference>
<keyword evidence="14" id="KW-0472">Membrane</keyword>
<feature type="coiled-coil region" evidence="13">
    <location>
        <begin position="405"/>
        <end position="464"/>
    </location>
</feature>
<keyword evidence="14" id="KW-0812">Transmembrane</keyword>
<dbReference type="PRINTS" id="PR00344">
    <property type="entry name" value="BCTRLSENSOR"/>
</dbReference>
<evidence type="ECO:0000256" key="13">
    <source>
        <dbReference type="SAM" id="Coils"/>
    </source>
</evidence>
<dbReference type="InterPro" id="IPR003660">
    <property type="entry name" value="HAMP_dom"/>
</dbReference>
<dbReference type="SMART" id="SM00387">
    <property type="entry name" value="HATPase_c"/>
    <property type="match status" value="1"/>
</dbReference>
<dbReference type="PROSITE" id="PS50110">
    <property type="entry name" value="RESPONSE_REGULATORY"/>
    <property type="match status" value="1"/>
</dbReference>
<dbReference type="GO" id="GO:0000155">
    <property type="term" value="F:phosphorelay sensor kinase activity"/>
    <property type="evidence" value="ECO:0007669"/>
    <property type="project" value="InterPro"/>
</dbReference>
<keyword evidence="7" id="KW-0418">Kinase</keyword>